<protein>
    <recommendedName>
        <fullName evidence="3">Glutamine amidotransferase domain-containing protein</fullName>
    </recommendedName>
</protein>
<dbReference type="AlphaFoldDB" id="A0A918NP37"/>
<comment type="caution">
    <text evidence="1">The sequence shown here is derived from an EMBL/GenBank/DDBJ whole genome shotgun (WGS) entry which is preliminary data.</text>
</comment>
<organism evidence="1 2">
    <name type="scientific">Streptomyces fructofermentans</name>
    <dbReference type="NCBI Taxonomy" id="152141"/>
    <lineage>
        <taxon>Bacteria</taxon>
        <taxon>Bacillati</taxon>
        <taxon>Actinomycetota</taxon>
        <taxon>Actinomycetes</taxon>
        <taxon>Kitasatosporales</taxon>
        <taxon>Streptomycetaceae</taxon>
        <taxon>Streptomyces</taxon>
    </lineage>
</organism>
<keyword evidence="2" id="KW-1185">Reference proteome</keyword>
<dbReference type="Gene3D" id="3.40.50.880">
    <property type="match status" value="1"/>
</dbReference>
<evidence type="ECO:0000313" key="1">
    <source>
        <dbReference type="EMBL" id="GGX84766.1"/>
    </source>
</evidence>
<reference evidence="1" key="2">
    <citation type="submission" date="2020-09" db="EMBL/GenBank/DDBJ databases">
        <authorList>
            <person name="Sun Q."/>
            <person name="Ohkuma M."/>
        </authorList>
    </citation>
    <scope>NUCLEOTIDE SEQUENCE</scope>
    <source>
        <strain evidence="1">JCM 4956</strain>
    </source>
</reference>
<dbReference type="EMBL" id="BMWD01000026">
    <property type="protein sequence ID" value="GGX84766.1"/>
    <property type="molecule type" value="Genomic_DNA"/>
</dbReference>
<reference evidence="1" key="1">
    <citation type="journal article" date="2014" name="Int. J. Syst. Evol. Microbiol.">
        <title>Complete genome sequence of Corynebacterium casei LMG S-19264T (=DSM 44701T), isolated from a smear-ripened cheese.</title>
        <authorList>
            <consortium name="US DOE Joint Genome Institute (JGI-PGF)"/>
            <person name="Walter F."/>
            <person name="Albersmeier A."/>
            <person name="Kalinowski J."/>
            <person name="Ruckert C."/>
        </authorList>
    </citation>
    <scope>NUCLEOTIDE SEQUENCE</scope>
    <source>
        <strain evidence="1">JCM 4956</strain>
    </source>
</reference>
<gene>
    <name evidence="1" type="ORF">GCM10010515_60200</name>
</gene>
<dbReference type="InterPro" id="IPR029062">
    <property type="entry name" value="Class_I_gatase-like"/>
</dbReference>
<evidence type="ECO:0000313" key="2">
    <source>
        <dbReference type="Proteomes" id="UP000645555"/>
    </source>
</evidence>
<dbReference type="Proteomes" id="UP000645555">
    <property type="component" value="Unassembled WGS sequence"/>
</dbReference>
<name>A0A918NP37_9ACTN</name>
<evidence type="ECO:0008006" key="3">
    <source>
        <dbReference type="Google" id="ProtNLM"/>
    </source>
</evidence>
<sequence>MGFPCSPSAGLQLLAAPGWFAAVQWHPEGTADTHPVQQGLFDAPVRAAATGPRPAPRTAAA</sequence>
<accession>A0A918NP37</accession>
<dbReference type="SUPFAM" id="SSF52317">
    <property type="entry name" value="Class I glutamine amidotransferase-like"/>
    <property type="match status" value="1"/>
</dbReference>
<proteinExistence type="predicted"/>